<dbReference type="InterPro" id="IPR011010">
    <property type="entry name" value="DNA_brk_join_enz"/>
</dbReference>
<comment type="caution">
    <text evidence="9">The sequence shown here is derived from an EMBL/GenBank/DDBJ whole genome shotgun (WGS) entry which is preliminary data.</text>
</comment>
<keyword evidence="5" id="KW-0238">DNA-binding</keyword>
<keyword evidence="6 9" id="KW-0413">Isomerase</keyword>
<protein>
    <recommendedName>
        <fullName evidence="3">DNA topoisomerase</fullName>
        <ecNumber evidence="3">5.6.2.1</ecNumber>
    </recommendedName>
</protein>
<proteinExistence type="inferred from homology"/>
<dbReference type="RefSeq" id="WP_370878491.1">
    <property type="nucleotide sequence ID" value="NZ_JAUSVF010000001.1"/>
</dbReference>
<feature type="domain" description="DNA topoisomerase I catalytic core eukaryotic-type" evidence="7">
    <location>
        <begin position="106"/>
        <end position="321"/>
    </location>
</feature>
<dbReference type="Pfam" id="PF21338">
    <property type="entry name" value="Top1B_N_bact"/>
    <property type="match status" value="1"/>
</dbReference>
<dbReference type="Pfam" id="PF01028">
    <property type="entry name" value="Topoisom_I"/>
    <property type="match status" value="1"/>
</dbReference>
<dbReference type="InterPro" id="IPR001631">
    <property type="entry name" value="TopoI"/>
</dbReference>
<dbReference type="PRINTS" id="PR00416">
    <property type="entry name" value="EUTPISMRASEI"/>
</dbReference>
<dbReference type="SUPFAM" id="SSF55869">
    <property type="entry name" value="DNA topoisomerase I domain"/>
    <property type="match status" value="1"/>
</dbReference>
<evidence type="ECO:0000256" key="1">
    <source>
        <dbReference type="ARBA" id="ARBA00000213"/>
    </source>
</evidence>
<dbReference type="Gene3D" id="3.90.15.10">
    <property type="entry name" value="Topoisomerase I, Chain A, domain 3"/>
    <property type="match status" value="1"/>
</dbReference>
<accession>A0ABU0BTD1</accession>
<comment type="catalytic activity">
    <reaction evidence="1">
        <text>ATP-independent breakage of single-stranded DNA, followed by passage and rejoining.</text>
        <dbReference type="EC" id="5.6.2.1"/>
    </reaction>
</comment>
<name>A0ABU0BTD1_9HYPH</name>
<keyword evidence="4" id="KW-0799">Topoisomerase</keyword>
<evidence type="ECO:0000313" key="10">
    <source>
        <dbReference type="Proteomes" id="UP001230207"/>
    </source>
</evidence>
<dbReference type="InterPro" id="IPR013500">
    <property type="entry name" value="TopoI_cat_euk"/>
</dbReference>
<keyword evidence="10" id="KW-1185">Reference proteome</keyword>
<dbReference type="EMBL" id="JAUSVF010000001">
    <property type="protein sequence ID" value="MDQ0320705.1"/>
    <property type="molecule type" value="Genomic_DNA"/>
</dbReference>
<reference evidence="9 10" key="1">
    <citation type="submission" date="2023-07" db="EMBL/GenBank/DDBJ databases">
        <title>Genomic Encyclopedia of Type Strains, Phase IV (KMG-IV): sequencing the most valuable type-strain genomes for metagenomic binning, comparative biology and taxonomic classification.</title>
        <authorList>
            <person name="Goeker M."/>
        </authorList>
    </citation>
    <scope>NUCLEOTIDE SEQUENCE [LARGE SCALE GENOMIC DNA]</scope>
    <source>
        <strain evidence="9 10">DSM 1112</strain>
    </source>
</reference>
<evidence type="ECO:0000256" key="5">
    <source>
        <dbReference type="ARBA" id="ARBA00023125"/>
    </source>
</evidence>
<evidence type="ECO:0000256" key="4">
    <source>
        <dbReference type="ARBA" id="ARBA00023029"/>
    </source>
</evidence>
<sequence length="363" mass="41080">MDQVVKLTAKPPSTSAIADAAAAVSELVYLERLEHGISRKPGKRGFLYHDADGKRIIDPVELDRIAALAIPPAYTDVLISPDPLSHLQATGYDQRGRKQYRYHPQWSQERGRDKFAMLPAFAATLPRIREKVDADLRRRKPDMEKALATVVFLLDRLFIRIGNQTYAEENGSFGLTTLRNRHVKVNGSSVLFNFKGKSGKEWRLKHSDRRITRAIRSLQELPGQQLFQYLDQDGNRHQIRSQDVNAYIREAAGADFSSRQFRTWGATHMAATALAALEPPQTQRALKLQLNAVIDQVAGRLVNTRAVCRSSYIHPQVFADFESGALTELARMRASRSTSLSRWMEDDEIRVMRWLKQASKDAG</sequence>
<dbReference type="InterPro" id="IPR014711">
    <property type="entry name" value="TopoI_cat_a-hlx-sub_euk"/>
</dbReference>
<dbReference type="SUPFAM" id="SSF56349">
    <property type="entry name" value="DNA breaking-rejoining enzymes"/>
    <property type="match status" value="1"/>
</dbReference>
<organism evidence="9 10">
    <name type="scientific">Pararhizobium capsulatum DSM 1112</name>
    <dbReference type="NCBI Taxonomy" id="1121113"/>
    <lineage>
        <taxon>Bacteria</taxon>
        <taxon>Pseudomonadati</taxon>
        <taxon>Pseudomonadota</taxon>
        <taxon>Alphaproteobacteria</taxon>
        <taxon>Hyphomicrobiales</taxon>
        <taxon>Rhizobiaceae</taxon>
        <taxon>Rhizobium/Agrobacterium group</taxon>
        <taxon>Pararhizobium</taxon>
    </lineage>
</organism>
<gene>
    <name evidence="9" type="ORF">QO002_002843</name>
</gene>
<dbReference type="InterPro" id="IPR035447">
    <property type="entry name" value="DNA_topo_I_N_sf"/>
</dbReference>
<dbReference type="InterPro" id="IPR049331">
    <property type="entry name" value="Top1B_N_bact"/>
</dbReference>
<evidence type="ECO:0000256" key="6">
    <source>
        <dbReference type="ARBA" id="ARBA00023235"/>
    </source>
</evidence>
<comment type="similarity">
    <text evidence="2">Belongs to the type IB topoisomerase family.</text>
</comment>
<dbReference type="Proteomes" id="UP001230207">
    <property type="component" value="Unassembled WGS sequence"/>
</dbReference>
<evidence type="ECO:0000259" key="8">
    <source>
        <dbReference type="Pfam" id="PF21338"/>
    </source>
</evidence>
<dbReference type="PROSITE" id="PS52038">
    <property type="entry name" value="TOPO_IB_2"/>
    <property type="match status" value="1"/>
</dbReference>
<evidence type="ECO:0000256" key="3">
    <source>
        <dbReference type="ARBA" id="ARBA00012891"/>
    </source>
</evidence>
<feature type="domain" description="DNA topoisomerase IB N-terminal" evidence="8">
    <location>
        <begin position="45"/>
        <end position="93"/>
    </location>
</feature>
<evidence type="ECO:0000313" key="9">
    <source>
        <dbReference type="EMBL" id="MDQ0320705.1"/>
    </source>
</evidence>
<dbReference type="Gene3D" id="3.30.66.10">
    <property type="entry name" value="DNA topoisomerase I domain"/>
    <property type="match status" value="1"/>
</dbReference>
<dbReference type="GO" id="GO:0003917">
    <property type="term" value="F:DNA topoisomerase type I (single strand cut, ATP-independent) activity"/>
    <property type="evidence" value="ECO:0007669"/>
    <property type="project" value="UniProtKB-EC"/>
</dbReference>
<evidence type="ECO:0000259" key="7">
    <source>
        <dbReference type="Pfam" id="PF01028"/>
    </source>
</evidence>
<dbReference type="EC" id="5.6.2.1" evidence="3"/>
<dbReference type="Gene3D" id="1.10.132.120">
    <property type="match status" value="1"/>
</dbReference>
<evidence type="ECO:0000256" key="2">
    <source>
        <dbReference type="ARBA" id="ARBA00006645"/>
    </source>
</evidence>